<dbReference type="AlphaFoldDB" id="A0A9P6BX24"/>
<dbReference type="InterPro" id="IPR002014">
    <property type="entry name" value="VHS_dom"/>
</dbReference>
<dbReference type="Pfam" id="PF00790">
    <property type="entry name" value="VHS"/>
    <property type="match status" value="1"/>
</dbReference>
<dbReference type="EMBL" id="MU152063">
    <property type="protein sequence ID" value="KAF9441098.1"/>
    <property type="molecule type" value="Genomic_DNA"/>
</dbReference>
<dbReference type="PANTHER" id="PTHR47789:SF2">
    <property type="entry name" value="VHS DOMAIN-CONTAINING PROTEIN"/>
    <property type="match status" value="1"/>
</dbReference>
<protein>
    <recommendedName>
        <fullName evidence="2">VHS domain-containing protein</fullName>
    </recommendedName>
</protein>
<dbReference type="PANTHER" id="PTHR47789">
    <property type="entry name" value="LAS SEVENTEEN-BINDING PROTEIN 5"/>
    <property type="match status" value="1"/>
</dbReference>
<dbReference type="GO" id="GO:0006897">
    <property type="term" value="P:endocytosis"/>
    <property type="evidence" value="ECO:0007669"/>
    <property type="project" value="InterPro"/>
</dbReference>
<dbReference type="GO" id="GO:0007034">
    <property type="term" value="P:vacuolar transport"/>
    <property type="evidence" value="ECO:0007669"/>
    <property type="project" value="UniProtKB-ARBA"/>
</dbReference>
<dbReference type="GO" id="GO:0035091">
    <property type="term" value="F:phosphatidylinositol binding"/>
    <property type="evidence" value="ECO:0007669"/>
    <property type="project" value="InterPro"/>
</dbReference>
<feature type="non-terminal residue" evidence="3">
    <location>
        <position position="130"/>
    </location>
</feature>
<organism evidence="3 4">
    <name type="scientific">Macrolepiota fuliginosa MF-IS2</name>
    <dbReference type="NCBI Taxonomy" id="1400762"/>
    <lineage>
        <taxon>Eukaryota</taxon>
        <taxon>Fungi</taxon>
        <taxon>Dikarya</taxon>
        <taxon>Basidiomycota</taxon>
        <taxon>Agaricomycotina</taxon>
        <taxon>Agaricomycetes</taxon>
        <taxon>Agaricomycetidae</taxon>
        <taxon>Agaricales</taxon>
        <taxon>Agaricineae</taxon>
        <taxon>Agaricaceae</taxon>
        <taxon>Macrolepiota</taxon>
    </lineage>
</organism>
<keyword evidence="1" id="KW-0732">Signal</keyword>
<comment type="caution">
    <text evidence="3">The sequence shown here is derived from an EMBL/GenBank/DDBJ whole genome shotgun (WGS) entry which is preliminary data.</text>
</comment>
<feature type="chain" id="PRO_5040172529" description="VHS domain-containing protein" evidence="1">
    <location>
        <begin position="24"/>
        <end position="130"/>
    </location>
</feature>
<dbReference type="InterPro" id="IPR045007">
    <property type="entry name" value="LSB5"/>
</dbReference>
<reference evidence="3" key="1">
    <citation type="submission" date="2020-11" db="EMBL/GenBank/DDBJ databases">
        <authorList>
            <consortium name="DOE Joint Genome Institute"/>
            <person name="Ahrendt S."/>
            <person name="Riley R."/>
            <person name="Andreopoulos W."/>
            <person name="Labutti K."/>
            <person name="Pangilinan J."/>
            <person name="Ruiz-Duenas F.J."/>
            <person name="Barrasa J.M."/>
            <person name="Sanchez-Garcia M."/>
            <person name="Camarero S."/>
            <person name="Miyauchi S."/>
            <person name="Serrano A."/>
            <person name="Linde D."/>
            <person name="Babiker R."/>
            <person name="Drula E."/>
            <person name="Ayuso-Fernandez I."/>
            <person name="Pacheco R."/>
            <person name="Padilla G."/>
            <person name="Ferreira P."/>
            <person name="Barriuso J."/>
            <person name="Kellner H."/>
            <person name="Castanera R."/>
            <person name="Alfaro M."/>
            <person name="Ramirez L."/>
            <person name="Pisabarro A.G."/>
            <person name="Kuo A."/>
            <person name="Tritt A."/>
            <person name="Lipzen A."/>
            <person name="He G."/>
            <person name="Yan M."/>
            <person name="Ng V."/>
            <person name="Cullen D."/>
            <person name="Martin F."/>
            <person name="Rosso M.-N."/>
            <person name="Henrissat B."/>
            <person name="Hibbett D."/>
            <person name="Martinez A.T."/>
            <person name="Grigoriev I.V."/>
        </authorList>
    </citation>
    <scope>NUCLEOTIDE SEQUENCE</scope>
    <source>
        <strain evidence="3">MF-IS2</strain>
    </source>
</reference>
<dbReference type="GO" id="GO:0030479">
    <property type="term" value="C:actin cortical patch"/>
    <property type="evidence" value="ECO:0007669"/>
    <property type="project" value="TreeGrafter"/>
</dbReference>
<evidence type="ECO:0000256" key="1">
    <source>
        <dbReference type="SAM" id="SignalP"/>
    </source>
</evidence>
<dbReference type="GO" id="GO:0007015">
    <property type="term" value="P:actin filament organization"/>
    <property type="evidence" value="ECO:0007669"/>
    <property type="project" value="InterPro"/>
</dbReference>
<keyword evidence="4" id="KW-1185">Reference proteome</keyword>
<evidence type="ECO:0000313" key="3">
    <source>
        <dbReference type="EMBL" id="KAF9441098.1"/>
    </source>
</evidence>
<feature type="domain" description="VHS" evidence="2">
    <location>
        <begin position="8"/>
        <end position="104"/>
    </location>
</feature>
<dbReference type="GO" id="GO:0043130">
    <property type="term" value="F:ubiquitin binding"/>
    <property type="evidence" value="ECO:0007669"/>
    <property type="project" value="InterPro"/>
</dbReference>
<dbReference type="Proteomes" id="UP000807342">
    <property type="component" value="Unassembled WGS sequence"/>
</dbReference>
<dbReference type="SUPFAM" id="SSF48464">
    <property type="entry name" value="ENTH/VHS domain"/>
    <property type="match status" value="1"/>
</dbReference>
<feature type="non-terminal residue" evidence="3">
    <location>
        <position position="1"/>
    </location>
</feature>
<name>A0A9P6BX24_9AGAR</name>
<dbReference type="Gene3D" id="1.25.40.90">
    <property type="match status" value="1"/>
</dbReference>
<dbReference type="InterPro" id="IPR008942">
    <property type="entry name" value="ENTH_VHS"/>
</dbReference>
<feature type="signal peptide" evidence="1">
    <location>
        <begin position="1"/>
        <end position="23"/>
    </location>
</feature>
<dbReference type="PROSITE" id="PS50179">
    <property type="entry name" value="VHS"/>
    <property type="match status" value="1"/>
</dbReference>
<sequence>YLIATALEDWLLVLGACDQVSESENNAREAVDVFRREFQYGEPTGQLSAARFWAIMFKNCSNTFGSQTADRWFLGIVEELVIDPESSPAVRGQLLYVIATIASASGSSVSTTPGTGVQGSFQALWTRVKP</sequence>
<accession>A0A9P6BX24</accession>
<dbReference type="OrthoDB" id="10255964at2759"/>
<dbReference type="GO" id="GO:0051666">
    <property type="term" value="P:actin cortical patch localization"/>
    <property type="evidence" value="ECO:0007669"/>
    <property type="project" value="TreeGrafter"/>
</dbReference>
<gene>
    <name evidence="3" type="ORF">P691DRAFT_613355</name>
</gene>
<evidence type="ECO:0000313" key="4">
    <source>
        <dbReference type="Proteomes" id="UP000807342"/>
    </source>
</evidence>
<evidence type="ECO:0000259" key="2">
    <source>
        <dbReference type="PROSITE" id="PS50179"/>
    </source>
</evidence>
<proteinExistence type="predicted"/>